<proteinExistence type="predicted"/>
<dbReference type="EMBL" id="AP003020">
    <property type="protein sequence ID" value="BAD81564.1"/>
    <property type="molecule type" value="Genomic_DNA"/>
</dbReference>
<evidence type="ECO:0000256" key="1">
    <source>
        <dbReference type="SAM" id="MobiDB-lite"/>
    </source>
</evidence>
<gene>
    <name evidence="2" type="primary">P0498A12.31</name>
</gene>
<dbReference type="AlphaFoldDB" id="Q5NAE2"/>
<feature type="region of interest" description="Disordered" evidence="1">
    <location>
        <begin position="69"/>
        <end position="108"/>
    </location>
</feature>
<evidence type="ECO:0000313" key="2">
    <source>
        <dbReference type="EMBL" id="BAD81564.1"/>
    </source>
</evidence>
<feature type="region of interest" description="Disordered" evidence="1">
    <location>
        <begin position="183"/>
        <end position="207"/>
    </location>
</feature>
<accession>Q5NAE2</accession>
<feature type="region of interest" description="Disordered" evidence="1">
    <location>
        <begin position="1"/>
        <end position="31"/>
    </location>
</feature>
<sequence>MAASMASDSRGLPSTEHCAREEGGGAPGRPDKEVLLLVIPFPILALCSGDTDGGVDGVGFWGGSLAASTAPEKKAAARRPPPPPRRWHPGRTRQGSPPPCHSLPPLGSSRWRHGWQRRWRWILGGLPSSEHCAREEGGGATAAASVVAAAPRADPTRKSSSLSFPSPSRLSAAATRMAALMASDSGGLPSSEHCTREEGGGAPGGPDKEVLLLVIPFPLSALPLLAFTRTGGTPDRVANFDHGFLVAGGTHIRAP</sequence>
<organism evidence="2">
    <name type="scientific">Oryza sativa subsp. japonica</name>
    <name type="common">Rice</name>
    <dbReference type="NCBI Taxonomy" id="39947"/>
    <lineage>
        <taxon>Eukaryota</taxon>
        <taxon>Viridiplantae</taxon>
        <taxon>Streptophyta</taxon>
        <taxon>Embryophyta</taxon>
        <taxon>Tracheophyta</taxon>
        <taxon>Spermatophyta</taxon>
        <taxon>Magnoliopsida</taxon>
        <taxon>Liliopsida</taxon>
        <taxon>Poales</taxon>
        <taxon>Poaceae</taxon>
        <taxon>BOP clade</taxon>
        <taxon>Oryzoideae</taxon>
        <taxon>Oryzeae</taxon>
        <taxon>Oryzinae</taxon>
        <taxon>Oryza</taxon>
        <taxon>Oryza sativa</taxon>
    </lineage>
</organism>
<reference evidence="2" key="1">
    <citation type="journal article" date="2002" name="Nature">
        <title>The genome sequence and structure of rice chromosome 1.</title>
        <authorList>
            <person name="Sasaki T."/>
            <person name="Matsumoto T."/>
            <person name="Yamamoto K."/>
            <person name="Sakata K."/>
            <person name="Baba T."/>
            <person name="Katayose Y."/>
            <person name="Wu J."/>
            <person name="Niimura Y."/>
            <person name="Cheng Z."/>
            <person name="Nagamura Y."/>
            <person name="Antonio B.A."/>
            <person name="Kanamori H."/>
            <person name="Hosokawa S."/>
            <person name="Masukawa M."/>
            <person name="Arikawa K."/>
            <person name="Chiden Y."/>
            <person name="Hayashi M."/>
            <person name="Okamoto M."/>
            <person name="Ando T."/>
            <person name="Aoki H."/>
            <person name="Arita K."/>
            <person name="Hamada M."/>
            <person name="Harada C."/>
            <person name="Hijishita S."/>
            <person name="Honda M."/>
            <person name="Ichikawa Y."/>
            <person name="Idonuma A."/>
            <person name="Iijima M."/>
            <person name="Ikeda M."/>
            <person name="Ikeno M."/>
            <person name="Itoh S."/>
            <person name="Itoh T."/>
            <person name="Itoh Y."/>
            <person name="Itoh Y."/>
            <person name="Iwabuchi A."/>
            <person name="Kamiya K."/>
            <person name="Karasawa W."/>
            <person name="Katagiri S."/>
            <person name="Kikuta A."/>
            <person name="Kobayashi N."/>
            <person name="Kono I."/>
            <person name="Machita K."/>
            <person name="Maehara T."/>
            <person name="Mizuno H."/>
            <person name="Mizubayashi T."/>
            <person name="Mukai Y."/>
            <person name="Nagasaki H."/>
            <person name="Nakashima M."/>
            <person name="Nakama Y."/>
            <person name="Nakamichi Y."/>
            <person name="Nakamura M."/>
            <person name="Namiki N."/>
            <person name="Negishi M."/>
            <person name="Ohta I."/>
            <person name="Ono N."/>
            <person name="Saji S."/>
            <person name="Sakai K."/>
            <person name="Shibata M."/>
            <person name="Shimokawa T."/>
            <person name="Shomura A."/>
            <person name="Song J."/>
            <person name="Takazaki Y."/>
            <person name="Terasawa K."/>
            <person name="Tsuji K."/>
            <person name="Waki K."/>
            <person name="Yamagata H."/>
            <person name="Yamane H."/>
            <person name="Yoshiki S."/>
            <person name="Yoshihara R."/>
            <person name="Yukawa K."/>
            <person name="Zhong H."/>
            <person name="Iwama H."/>
            <person name="Endo T."/>
            <person name="Ito H."/>
            <person name="Hahn J.H."/>
            <person name="Kim H.I."/>
            <person name="Eun M.Y."/>
            <person name="Yano M."/>
            <person name="Jiang J."/>
            <person name="Gojobori T."/>
        </authorList>
    </citation>
    <scope>NUCLEOTIDE SEQUENCE [LARGE SCALE GENOMIC DNA]</scope>
</reference>
<protein>
    <submittedName>
        <fullName evidence="2">Uncharacterized protein</fullName>
    </submittedName>
</protein>
<name>Q5NAE2_ORYSJ</name>
<dbReference type="Proteomes" id="UP000817658">
    <property type="component" value="Chromosome 1"/>
</dbReference>
<feature type="region of interest" description="Disordered" evidence="1">
    <location>
        <begin position="146"/>
        <end position="167"/>
    </location>
</feature>
<feature type="compositionally biased region" description="Basic and acidic residues" evidence="1">
    <location>
        <begin position="17"/>
        <end position="31"/>
    </location>
</feature>